<keyword evidence="2" id="KW-1185">Reference proteome</keyword>
<evidence type="ECO:0000313" key="1">
    <source>
        <dbReference type="EMBL" id="KAI8430923.1"/>
    </source>
</evidence>
<accession>A0ACC0K3E8</accession>
<evidence type="ECO:0000313" key="2">
    <source>
        <dbReference type="Proteomes" id="UP001064048"/>
    </source>
</evidence>
<dbReference type="EMBL" id="CM046131">
    <property type="protein sequence ID" value="KAI8430923.1"/>
    <property type="molecule type" value="Genomic_DNA"/>
</dbReference>
<sequence length="476" mass="52981">MLPTLRFLVFALSVSISSASATEDFNVTNEPVFLAGLKRNGEIVYMREELAHKLEEERETWHWTPWMRTRIDLSDNVLREADCVEANSIESFPEGPFTDDQLLRGAFLLYALFGIYAFTLLALNVAAATFMAVATSFPEFFVNVIATFVTESDMGIGTIVGSAIFNALGVGAVGSLAAIRPIKIEMSPVTRDVLIYMINASVLVAVVWDGQVDWYEALVLAILYVLYFILMFNSVRLFGFIERRFLRCCKSRANERKTIQNAESDKPVEEGVDNKAFDGTETNGPTGKTLDDDEAAVKPNKSIFRFPKGKSWLYIIWWMYTWPIKLILGFTVPSPVTYRKFYPFAFFMCIVWIGTTSYCVTWSMTVIGEGGIGVSNALGANSLAILFALGLPWLIKTLTLLGQGEEAVVYINSNGIDFVIGSLLVAVSCLWIVLFIGKFTLRKSVGAVLAVLYITFITFAILVELGIILDRMDAFC</sequence>
<protein>
    <submittedName>
        <fullName evidence="1">Uncharacterized protein</fullName>
    </submittedName>
</protein>
<reference evidence="1 2" key="1">
    <citation type="journal article" date="2022" name="Genome Biol. Evol.">
        <title>The Spruce Budworm Genome: Reconstructing the Evolutionary History of Antifreeze Proteins.</title>
        <authorList>
            <person name="Beliveau C."/>
            <person name="Gagne P."/>
            <person name="Picq S."/>
            <person name="Vernygora O."/>
            <person name="Keeling C.I."/>
            <person name="Pinkney K."/>
            <person name="Doucet D."/>
            <person name="Wen F."/>
            <person name="Johnston J.S."/>
            <person name="Maaroufi H."/>
            <person name="Boyle B."/>
            <person name="Laroche J."/>
            <person name="Dewar K."/>
            <person name="Juretic N."/>
            <person name="Blackburn G."/>
            <person name="Nisole A."/>
            <person name="Brunet B."/>
            <person name="Brandao M."/>
            <person name="Lumley L."/>
            <person name="Duan J."/>
            <person name="Quan G."/>
            <person name="Lucarotti C.J."/>
            <person name="Roe A.D."/>
            <person name="Sperling F.A.H."/>
            <person name="Levesque R.C."/>
            <person name="Cusson M."/>
        </authorList>
    </citation>
    <scope>NUCLEOTIDE SEQUENCE [LARGE SCALE GENOMIC DNA]</scope>
    <source>
        <strain evidence="1">Glfc:IPQL:Cfum</strain>
    </source>
</reference>
<gene>
    <name evidence="1" type="ORF">MSG28_001041</name>
</gene>
<organism evidence="1 2">
    <name type="scientific">Choristoneura fumiferana</name>
    <name type="common">Spruce budworm moth</name>
    <name type="synonym">Archips fumiferana</name>
    <dbReference type="NCBI Taxonomy" id="7141"/>
    <lineage>
        <taxon>Eukaryota</taxon>
        <taxon>Metazoa</taxon>
        <taxon>Ecdysozoa</taxon>
        <taxon>Arthropoda</taxon>
        <taxon>Hexapoda</taxon>
        <taxon>Insecta</taxon>
        <taxon>Pterygota</taxon>
        <taxon>Neoptera</taxon>
        <taxon>Endopterygota</taxon>
        <taxon>Lepidoptera</taxon>
        <taxon>Glossata</taxon>
        <taxon>Ditrysia</taxon>
        <taxon>Tortricoidea</taxon>
        <taxon>Tortricidae</taxon>
        <taxon>Tortricinae</taxon>
        <taxon>Choristoneura</taxon>
    </lineage>
</organism>
<comment type="caution">
    <text evidence="1">The sequence shown here is derived from an EMBL/GenBank/DDBJ whole genome shotgun (WGS) entry which is preliminary data.</text>
</comment>
<proteinExistence type="predicted"/>
<name>A0ACC0K3E8_CHOFU</name>
<dbReference type="Proteomes" id="UP001064048">
    <property type="component" value="Chromosome Z"/>
</dbReference>